<dbReference type="RefSeq" id="WP_377911737.1">
    <property type="nucleotide sequence ID" value="NZ_JBHRZT010000008.1"/>
</dbReference>
<accession>A0ABV8AXI0</accession>
<protein>
    <submittedName>
        <fullName evidence="1">Uncharacterized protein</fullName>
    </submittedName>
</protein>
<name>A0ABV8AXI0_9BACI</name>
<evidence type="ECO:0000313" key="1">
    <source>
        <dbReference type="EMBL" id="MFC3882340.1"/>
    </source>
</evidence>
<keyword evidence="2" id="KW-1185">Reference proteome</keyword>
<gene>
    <name evidence="1" type="ORF">ACFOU2_01870</name>
</gene>
<evidence type="ECO:0000313" key="2">
    <source>
        <dbReference type="Proteomes" id="UP001595752"/>
    </source>
</evidence>
<sequence length="67" mass="7550">MKSSKEQYPYLPIELAEKVKKYTEKCGYAPRTTIMVLGNLKLTKPSLSCGPQSTTLRRCAPRKSSLE</sequence>
<reference evidence="2" key="1">
    <citation type="journal article" date="2019" name="Int. J. Syst. Evol. Microbiol.">
        <title>The Global Catalogue of Microorganisms (GCM) 10K type strain sequencing project: providing services to taxonomists for standard genome sequencing and annotation.</title>
        <authorList>
            <consortium name="The Broad Institute Genomics Platform"/>
            <consortium name="The Broad Institute Genome Sequencing Center for Infectious Disease"/>
            <person name="Wu L."/>
            <person name="Ma J."/>
        </authorList>
    </citation>
    <scope>NUCLEOTIDE SEQUENCE [LARGE SCALE GENOMIC DNA]</scope>
    <source>
        <strain evidence="2">CCUG 61889</strain>
    </source>
</reference>
<dbReference type="Proteomes" id="UP001595752">
    <property type="component" value="Unassembled WGS sequence"/>
</dbReference>
<dbReference type="EMBL" id="JBHRZT010000008">
    <property type="protein sequence ID" value="MFC3882340.1"/>
    <property type="molecule type" value="Genomic_DNA"/>
</dbReference>
<proteinExistence type="predicted"/>
<comment type="caution">
    <text evidence="1">The sequence shown here is derived from an EMBL/GenBank/DDBJ whole genome shotgun (WGS) entry which is preliminary data.</text>
</comment>
<organism evidence="1 2">
    <name type="scientific">Bacillus songklensis</name>
    <dbReference type="NCBI Taxonomy" id="1069116"/>
    <lineage>
        <taxon>Bacteria</taxon>
        <taxon>Bacillati</taxon>
        <taxon>Bacillota</taxon>
        <taxon>Bacilli</taxon>
        <taxon>Bacillales</taxon>
        <taxon>Bacillaceae</taxon>
        <taxon>Bacillus</taxon>
    </lineage>
</organism>